<sequence>MTEAAQDFDYVVVGAGTAGSVLAARLSQDPDVRVLLIEAGRATGPPAMAVPGAWFSLWGGEVDWGFRTVAQAGLNNREIVYPRGKVLGGSSAINAMMHVRGHPAALDAWGVRGWGSADLLPYFRRSERTEGLDPAYRGTGGPVRPKPVDTPHPASRAAFDAFRDLGIPVSNDLNGADPEGLTWTELTVAGGVRQSAADAYLTPAAGRPRLTVVTDTLVVGLTFEGDRCTGVRYVEGGVESEVRATREVVLSAGAVGSPHLLHLSGVGPADMLREHGIEVVLDLPGVGANLSDHPVGLATYAADLTPGHSNHIDVVAAVRSSEDVTRPDLHLFFMDVPLAPPDLVGGYTIGVGLLSPYSRGSVTLVSGAPDAAPAIDPGFLTDERDIDRMTAGLRRARQAGGSRALGPWRDHEVLPGPSVRDDRDLHAYLRESVISYCHTGGTCRMGADAAAVTDEHLRVKGIEGLRVVDASVMPTLSEANTNATVLAIAEKAADLISGTSPGGHVPVRNRDRHWQQGMDW</sequence>
<dbReference type="SUPFAM" id="SSF51905">
    <property type="entry name" value="FAD/NAD(P)-binding domain"/>
    <property type="match status" value="1"/>
</dbReference>
<keyword evidence="3" id="KW-0285">Flavoprotein</keyword>
<dbReference type="InterPro" id="IPR000172">
    <property type="entry name" value="GMC_OxRdtase_N"/>
</dbReference>
<dbReference type="PROSITE" id="PS00624">
    <property type="entry name" value="GMC_OXRED_2"/>
    <property type="match status" value="1"/>
</dbReference>
<dbReference type="InterPro" id="IPR012132">
    <property type="entry name" value="GMC_OxRdtase"/>
</dbReference>
<dbReference type="KEGG" id="slia:HA039_02725"/>
<dbReference type="RefSeq" id="WP_167023186.1">
    <property type="nucleotide sequence ID" value="NZ_CP050177.1"/>
</dbReference>
<evidence type="ECO:0000256" key="5">
    <source>
        <dbReference type="PIRSR" id="PIRSR000137-2"/>
    </source>
</evidence>
<dbReference type="GO" id="GO:0050660">
    <property type="term" value="F:flavin adenine dinucleotide binding"/>
    <property type="evidence" value="ECO:0007669"/>
    <property type="project" value="InterPro"/>
</dbReference>
<dbReference type="Proteomes" id="UP000501179">
    <property type="component" value="Chromosome"/>
</dbReference>
<dbReference type="GO" id="GO:0016614">
    <property type="term" value="F:oxidoreductase activity, acting on CH-OH group of donors"/>
    <property type="evidence" value="ECO:0007669"/>
    <property type="project" value="InterPro"/>
</dbReference>
<comment type="cofactor">
    <cofactor evidence="1 5">
        <name>FAD</name>
        <dbReference type="ChEBI" id="CHEBI:57692"/>
    </cofactor>
</comment>
<evidence type="ECO:0000256" key="2">
    <source>
        <dbReference type="ARBA" id="ARBA00010790"/>
    </source>
</evidence>
<dbReference type="AlphaFoldDB" id="A0A6G9GSX3"/>
<dbReference type="Gene3D" id="3.30.560.10">
    <property type="entry name" value="Glucose Oxidase, domain 3"/>
    <property type="match status" value="1"/>
</dbReference>
<feature type="binding site" evidence="5">
    <location>
        <position position="218"/>
    </location>
    <ligand>
        <name>FAD</name>
        <dbReference type="ChEBI" id="CHEBI:57692"/>
    </ligand>
</feature>
<feature type="binding site" evidence="5">
    <location>
        <position position="86"/>
    </location>
    <ligand>
        <name>FAD</name>
        <dbReference type="ChEBI" id="CHEBI:57692"/>
    </ligand>
</feature>
<evidence type="ECO:0000256" key="6">
    <source>
        <dbReference type="SAM" id="MobiDB-lite"/>
    </source>
</evidence>
<comment type="similarity">
    <text evidence="2">Belongs to the GMC oxidoreductase family.</text>
</comment>
<evidence type="ECO:0000256" key="4">
    <source>
        <dbReference type="ARBA" id="ARBA00022827"/>
    </source>
</evidence>
<evidence type="ECO:0000256" key="3">
    <source>
        <dbReference type="ARBA" id="ARBA00022630"/>
    </source>
</evidence>
<keyword evidence="9" id="KW-1185">Reference proteome</keyword>
<reference evidence="8 9" key="1">
    <citation type="submission" date="2020-03" db="EMBL/GenBank/DDBJ databases">
        <title>A novel species.</title>
        <authorList>
            <person name="Gao J."/>
        </authorList>
    </citation>
    <scope>NUCLEOTIDE SEQUENCE [LARGE SCALE GENOMIC DNA]</scope>
    <source>
        <strain evidence="8 9">QMT-12</strain>
    </source>
</reference>
<dbReference type="PIRSF" id="PIRSF000137">
    <property type="entry name" value="Alcohol_oxidase"/>
    <property type="match status" value="1"/>
</dbReference>
<evidence type="ECO:0000313" key="8">
    <source>
        <dbReference type="EMBL" id="QIQ01352.1"/>
    </source>
</evidence>
<feature type="binding site" evidence="5">
    <location>
        <position position="436"/>
    </location>
    <ligand>
        <name>substrate</name>
    </ligand>
</feature>
<dbReference type="InterPro" id="IPR036188">
    <property type="entry name" value="FAD/NAD-bd_sf"/>
</dbReference>
<organism evidence="8 9">
    <name type="scientific">Streptomyces liangshanensis</name>
    <dbReference type="NCBI Taxonomy" id="2717324"/>
    <lineage>
        <taxon>Bacteria</taxon>
        <taxon>Bacillati</taxon>
        <taxon>Actinomycetota</taxon>
        <taxon>Actinomycetes</taxon>
        <taxon>Kitasatosporales</taxon>
        <taxon>Streptomycetaceae</taxon>
        <taxon>Streptomyces</taxon>
    </lineage>
</organism>
<dbReference type="InterPro" id="IPR007867">
    <property type="entry name" value="GMC_OxRtase_C"/>
</dbReference>
<dbReference type="Pfam" id="PF00732">
    <property type="entry name" value="GMC_oxred_N"/>
    <property type="match status" value="1"/>
</dbReference>
<protein>
    <submittedName>
        <fullName evidence="8">NAD(P)-binding protein</fullName>
    </submittedName>
</protein>
<proteinExistence type="inferred from homology"/>
<keyword evidence="4 5" id="KW-0274">FAD</keyword>
<dbReference type="SUPFAM" id="SSF54373">
    <property type="entry name" value="FAD-linked reductases, C-terminal domain"/>
    <property type="match status" value="1"/>
</dbReference>
<name>A0A6G9GSX3_9ACTN</name>
<gene>
    <name evidence="8" type="ORF">HA039_02725</name>
</gene>
<evidence type="ECO:0000256" key="1">
    <source>
        <dbReference type="ARBA" id="ARBA00001974"/>
    </source>
</evidence>
<evidence type="ECO:0000259" key="7">
    <source>
        <dbReference type="PROSITE" id="PS00624"/>
    </source>
</evidence>
<feature type="region of interest" description="Disordered" evidence="6">
    <location>
        <begin position="131"/>
        <end position="151"/>
    </location>
</feature>
<dbReference type="PANTHER" id="PTHR11552">
    <property type="entry name" value="GLUCOSE-METHANOL-CHOLINE GMC OXIDOREDUCTASE"/>
    <property type="match status" value="1"/>
</dbReference>
<accession>A0A6G9GSX3</accession>
<dbReference type="Pfam" id="PF05199">
    <property type="entry name" value="GMC_oxred_C"/>
    <property type="match status" value="1"/>
</dbReference>
<dbReference type="Gene3D" id="3.50.50.60">
    <property type="entry name" value="FAD/NAD(P)-binding domain"/>
    <property type="match status" value="1"/>
</dbReference>
<dbReference type="PANTHER" id="PTHR11552:SF147">
    <property type="entry name" value="CHOLINE DEHYDROGENASE, MITOCHONDRIAL"/>
    <property type="match status" value="1"/>
</dbReference>
<evidence type="ECO:0000313" key="9">
    <source>
        <dbReference type="Proteomes" id="UP000501179"/>
    </source>
</evidence>
<dbReference type="EMBL" id="CP050177">
    <property type="protein sequence ID" value="QIQ01352.1"/>
    <property type="molecule type" value="Genomic_DNA"/>
</dbReference>
<feature type="region of interest" description="Disordered" evidence="6">
    <location>
        <begin position="499"/>
        <end position="520"/>
    </location>
</feature>
<feature type="domain" description="Glucose-methanol-choline oxidoreductase N-terminal" evidence="7">
    <location>
        <begin position="253"/>
        <end position="267"/>
    </location>
</feature>